<feature type="region of interest" description="Disordered" evidence="3">
    <location>
        <begin position="93"/>
        <end position="115"/>
    </location>
</feature>
<evidence type="ECO:0000256" key="3">
    <source>
        <dbReference type="SAM" id="MobiDB-lite"/>
    </source>
</evidence>
<dbReference type="PANTHER" id="PTHR37483:SF1">
    <property type="entry name" value="UPF0125 PROTEIN RATB"/>
    <property type="match status" value="1"/>
</dbReference>
<evidence type="ECO:0000313" key="5">
    <source>
        <dbReference type="Proteomes" id="UP000651977"/>
    </source>
</evidence>
<dbReference type="PANTHER" id="PTHR37483">
    <property type="entry name" value="UPF0125 PROTEIN RATB"/>
    <property type="match status" value="1"/>
</dbReference>
<comment type="caution">
    <text evidence="4">The sequence shown here is derived from an EMBL/GenBank/DDBJ whole genome shotgun (WGS) entry which is preliminary data.</text>
</comment>
<protein>
    <recommendedName>
        <fullName evidence="2">UPF0125 protein GCM10007414_11940</fullName>
    </recommendedName>
</protein>
<evidence type="ECO:0000256" key="2">
    <source>
        <dbReference type="HAMAP-Rule" id="MF_00460"/>
    </source>
</evidence>
<dbReference type="HAMAP" id="MF_00460">
    <property type="entry name" value="UPF0125_RnfH"/>
    <property type="match status" value="1"/>
</dbReference>
<dbReference type="EMBL" id="BMDY01000005">
    <property type="protein sequence ID" value="GGB00371.1"/>
    <property type="molecule type" value="Genomic_DNA"/>
</dbReference>
<organism evidence="4 5">
    <name type="scientific">Agarivorans gilvus</name>
    <dbReference type="NCBI Taxonomy" id="680279"/>
    <lineage>
        <taxon>Bacteria</taxon>
        <taxon>Pseudomonadati</taxon>
        <taxon>Pseudomonadota</taxon>
        <taxon>Gammaproteobacteria</taxon>
        <taxon>Alteromonadales</taxon>
        <taxon>Alteromonadaceae</taxon>
        <taxon>Agarivorans</taxon>
    </lineage>
</organism>
<sequence>MVAEKIKIEVVYGLPDNQVLLALEVEQGCDILTAIKQSGIVQHFPEIDPENATVGIFSRMAKLDQELRDGDRIEIYRPLIADPKELRKIRAERAKAEGRASKVTGGRPKTKNTAS</sequence>
<reference evidence="5" key="1">
    <citation type="journal article" date="2019" name="Int. J. Syst. Evol. Microbiol.">
        <title>The Global Catalogue of Microorganisms (GCM) 10K type strain sequencing project: providing services to taxonomists for standard genome sequencing and annotation.</title>
        <authorList>
            <consortium name="The Broad Institute Genomics Platform"/>
            <consortium name="The Broad Institute Genome Sequencing Center for Infectious Disease"/>
            <person name="Wu L."/>
            <person name="Ma J."/>
        </authorList>
    </citation>
    <scope>NUCLEOTIDE SEQUENCE [LARGE SCALE GENOMIC DNA]</scope>
    <source>
        <strain evidence="5">CGMCC 1.10131</strain>
    </source>
</reference>
<dbReference type="Proteomes" id="UP000651977">
    <property type="component" value="Unassembled WGS sequence"/>
</dbReference>
<name>A0ABQ1I1P2_9ALTE</name>
<gene>
    <name evidence="4" type="ORF">GCM10007414_11940</name>
</gene>
<dbReference type="InterPro" id="IPR016155">
    <property type="entry name" value="Mopterin_synth/thiamin_S_b"/>
</dbReference>
<keyword evidence="5" id="KW-1185">Reference proteome</keyword>
<dbReference type="Gene3D" id="3.10.20.280">
    <property type="entry name" value="RnfH-like"/>
    <property type="match status" value="1"/>
</dbReference>
<dbReference type="Pfam" id="PF03658">
    <property type="entry name" value="Ub-RnfH"/>
    <property type="match status" value="1"/>
</dbReference>
<evidence type="ECO:0000256" key="1">
    <source>
        <dbReference type="ARBA" id="ARBA00010645"/>
    </source>
</evidence>
<dbReference type="InterPro" id="IPR005346">
    <property type="entry name" value="RnfH"/>
</dbReference>
<proteinExistence type="inferred from homology"/>
<dbReference type="NCBIfam" id="NF002490">
    <property type="entry name" value="PRK01777.1"/>
    <property type="match status" value="1"/>
</dbReference>
<comment type="similarity">
    <text evidence="1 2">Belongs to the UPF0125 (RnfH) family.</text>
</comment>
<evidence type="ECO:0000313" key="4">
    <source>
        <dbReference type="EMBL" id="GGB00371.1"/>
    </source>
</evidence>
<accession>A0ABQ1I1P2</accession>
<dbReference type="SUPFAM" id="SSF54285">
    <property type="entry name" value="MoaD/ThiS"/>
    <property type="match status" value="1"/>
</dbReference>
<dbReference type="InterPro" id="IPR037021">
    <property type="entry name" value="RnfH_sf"/>
</dbReference>